<name>A0A1E5T745_9BACT</name>
<dbReference type="InterPro" id="IPR036388">
    <property type="entry name" value="WH-like_DNA-bd_sf"/>
</dbReference>
<organism evidence="2 3">
    <name type="scientific">Roseivirga misakiensis</name>
    <dbReference type="NCBI Taxonomy" id="1563681"/>
    <lineage>
        <taxon>Bacteria</taxon>
        <taxon>Pseudomonadati</taxon>
        <taxon>Bacteroidota</taxon>
        <taxon>Cytophagia</taxon>
        <taxon>Cytophagales</taxon>
        <taxon>Roseivirgaceae</taxon>
        <taxon>Roseivirga</taxon>
    </lineage>
</organism>
<dbReference type="InterPro" id="IPR052509">
    <property type="entry name" value="Metal_resp_DNA-bind_regulator"/>
</dbReference>
<feature type="domain" description="Transcription regulator PadR N-terminal" evidence="1">
    <location>
        <begin position="22"/>
        <end position="89"/>
    </location>
</feature>
<dbReference type="Gene3D" id="1.10.10.10">
    <property type="entry name" value="Winged helix-like DNA-binding domain superfamily/Winged helix DNA-binding domain"/>
    <property type="match status" value="1"/>
</dbReference>
<dbReference type="AlphaFoldDB" id="A0A1E5T745"/>
<evidence type="ECO:0000259" key="1">
    <source>
        <dbReference type="Pfam" id="PF03551"/>
    </source>
</evidence>
<proteinExistence type="predicted"/>
<keyword evidence="3" id="KW-1185">Reference proteome</keyword>
<evidence type="ECO:0000313" key="2">
    <source>
        <dbReference type="EMBL" id="OEK07166.1"/>
    </source>
</evidence>
<gene>
    <name evidence="2" type="ORF">BFP71_05775</name>
</gene>
<dbReference type="EMBL" id="MDGQ01000003">
    <property type="protein sequence ID" value="OEK07166.1"/>
    <property type="molecule type" value="Genomic_DNA"/>
</dbReference>
<dbReference type="PANTHER" id="PTHR33169:SF14">
    <property type="entry name" value="TRANSCRIPTIONAL REGULATOR RV3488"/>
    <property type="match status" value="1"/>
</dbReference>
<accession>A0A1E5T745</accession>
<dbReference type="InterPro" id="IPR036390">
    <property type="entry name" value="WH_DNA-bd_sf"/>
</dbReference>
<dbReference type="InterPro" id="IPR005149">
    <property type="entry name" value="Tscrpt_reg_PadR_N"/>
</dbReference>
<sequence length="112" mass="12887">MKKYQLGEFEELVLLTVGVLYGEAYGVAIKEEIEQRHNRKVSVGALQSALRRMEDKGFLESEFGEATKARGGKRKRYFKITAHGKNALDHNIQTRLELWNQIPDVAFQFKLC</sequence>
<dbReference type="RefSeq" id="WP_069834478.1">
    <property type="nucleotide sequence ID" value="NZ_MDGQ01000003.1"/>
</dbReference>
<comment type="caution">
    <text evidence="2">The sequence shown here is derived from an EMBL/GenBank/DDBJ whole genome shotgun (WGS) entry which is preliminary data.</text>
</comment>
<dbReference type="PANTHER" id="PTHR33169">
    <property type="entry name" value="PADR-FAMILY TRANSCRIPTIONAL REGULATOR"/>
    <property type="match status" value="1"/>
</dbReference>
<evidence type="ECO:0000313" key="3">
    <source>
        <dbReference type="Proteomes" id="UP000095552"/>
    </source>
</evidence>
<dbReference type="STRING" id="1563681.BFP71_05775"/>
<dbReference type="Pfam" id="PF03551">
    <property type="entry name" value="PadR"/>
    <property type="match status" value="1"/>
</dbReference>
<dbReference type="SUPFAM" id="SSF46785">
    <property type="entry name" value="Winged helix' DNA-binding domain"/>
    <property type="match status" value="1"/>
</dbReference>
<dbReference type="OrthoDB" id="982587at2"/>
<protein>
    <submittedName>
        <fullName evidence="2">PadR family transcriptional regulator</fullName>
    </submittedName>
</protein>
<dbReference type="Proteomes" id="UP000095552">
    <property type="component" value="Unassembled WGS sequence"/>
</dbReference>
<reference evidence="2 3" key="1">
    <citation type="submission" date="2016-08" db="EMBL/GenBank/DDBJ databases">
        <title>Draft genome of Fabibacter sp. strain SK-8.</title>
        <authorList>
            <person name="Wong S.-K."/>
            <person name="Hamasaki K."/>
            <person name="Yoshizawa S."/>
        </authorList>
    </citation>
    <scope>NUCLEOTIDE SEQUENCE [LARGE SCALE GENOMIC DNA]</scope>
    <source>
        <strain evidence="2 3">SK-8</strain>
    </source>
</reference>